<gene>
    <name evidence="2" type="ORF">MTP16_03980</name>
</gene>
<dbReference type="InterPro" id="IPR052918">
    <property type="entry name" value="Motility_Chemotaxis_Reg"/>
</dbReference>
<dbReference type="EMBL" id="CP094534">
    <property type="protein sequence ID" value="UOE34818.1"/>
    <property type="molecule type" value="Genomic_DNA"/>
</dbReference>
<keyword evidence="3" id="KW-1185">Reference proteome</keyword>
<feature type="signal peptide" evidence="1">
    <location>
        <begin position="1"/>
        <end position="23"/>
    </location>
</feature>
<keyword evidence="1" id="KW-0732">Signal</keyword>
<dbReference type="PANTHER" id="PTHR35580">
    <property type="entry name" value="CELL SURFACE GLYCOPROTEIN (S-LAYER PROTEIN)-LIKE PROTEIN"/>
    <property type="match status" value="1"/>
</dbReference>
<proteinExistence type="predicted"/>
<accession>A0ABY4B6R2</accession>
<name>A0ABY4B6R2_9BACT</name>
<sequence>MTPLLRPILGLLAAMLLPLGASAQGWAKSVYSPGNTHFNRVVVDASGATVAVGYYSSAATYNGQSLPLNGQLNSALVTKLDAQGAVQWTTALATSGTGTAARAEDVALDATGNTVVCGTYSGTLTLGTFALPANVIGSRANGFVAKLSPGGTVLWAQAITDSNMSTNADAVAVDATGMVYVAISNQPSALVAGMGLRLFSAAGVPGAQVDFPGVSGVAATSPLGVYGYISALTVNATTGQLAAIGEFQGTLTLRAGGTLPALAFTSPPEPQQGAFVMGLTTAGAPQWAQELTSTGYVNGGQRSYLNRLRGLCASGSGFAVAGGYQGAGTLAGQPLPGSATTRGAVAVLGQFDAQGRLQWAQAVAGNGAAGNEATAGAVACDAAGQLHLAGLFAGQLAASEGGLSSTGNADLFLLRYSSQGRLLGAQRDGSYGRVTPYALALDAGGEPRVAGDILGTVSLGGTVLASGSRTNGFVARLSRTPLAASRNAAMTTLSVFPNPGKATEGLTVCLEANATPITLCLMNVLGQRVRTQVVPAHITAATLPTAGLAPGRYVLQAAGATGLATRGVVLD</sequence>
<reference evidence="2 3" key="1">
    <citation type="submission" date="2022-03" db="EMBL/GenBank/DDBJ databases">
        <title>Hymenobactersp. isolated from the air.</title>
        <authorList>
            <person name="Won M."/>
            <person name="Kwon S.-W."/>
        </authorList>
    </citation>
    <scope>NUCLEOTIDE SEQUENCE [LARGE SCALE GENOMIC DNA]</scope>
    <source>
        <strain evidence="2 3">KACC 22596</strain>
    </source>
</reference>
<organism evidence="2 3">
    <name type="scientific">Hymenobacter monticola</name>
    <dbReference type="NCBI Taxonomy" id="1705399"/>
    <lineage>
        <taxon>Bacteria</taxon>
        <taxon>Pseudomonadati</taxon>
        <taxon>Bacteroidota</taxon>
        <taxon>Cytophagia</taxon>
        <taxon>Cytophagales</taxon>
        <taxon>Hymenobacteraceae</taxon>
        <taxon>Hymenobacter</taxon>
    </lineage>
</organism>
<dbReference type="Proteomes" id="UP000831390">
    <property type="component" value="Chromosome"/>
</dbReference>
<protein>
    <submittedName>
        <fullName evidence="2">T9SS type A sorting domain-containing protein</fullName>
    </submittedName>
</protein>
<evidence type="ECO:0000313" key="2">
    <source>
        <dbReference type="EMBL" id="UOE34818.1"/>
    </source>
</evidence>
<dbReference type="RefSeq" id="WP_243516139.1">
    <property type="nucleotide sequence ID" value="NZ_CP094534.1"/>
</dbReference>
<feature type="chain" id="PRO_5047311680" evidence="1">
    <location>
        <begin position="24"/>
        <end position="571"/>
    </location>
</feature>
<evidence type="ECO:0000313" key="3">
    <source>
        <dbReference type="Proteomes" id="UP000831390"/>
    </source>
</evidence>
<evidence type="ECO:0000256" key="1">
    <source>
        <dbReference type="SAM" id="SignalP"/>
    </source>
</evidence>
<dbReference type="PANTHER" id="PTHR35580:SF1">
    <property type="entry name" value="PHYTASE-LIKE DOMAIN-CONTAINING PROTEIN"/>
    <property type="match status" value="1"/>
</dbReference>